<proteinExistence type="inferred from homology"/>
<dbReference type="GO" id="GO:1904680">
    <property type="term" value="F:peptide transmembrane transporter activity"/>
    <property type="evidence" value="ECO:0007669"/>
    <property type="project" value="TreeGrafter"/>
</dbReference>
<name>A0A645I4N4_9ZZZZ</name>
<dbReference type="AlphaFoldDB" id="A0A645I4N4"/>
<protein>
    <recommendedName>
        <fullName evidence="4">Solute-binding protein family 5 domain-containing protein</fullName>
    </recommendedName>
</protein>
<dbReference type="InterPro" id="IPR039424">
    <property type="entry name" value="SBP_5"/>
</dbReference>
<accession>A0A645I4N4</accession>
<gene>
    <name evidence="5" type="ORF">SDC9_192976</name>
</gene>
<dbReference type="PANTHER" id="PTHR30290">
    <property type="entry name" value="PERIPLASMIC BINDING COMPONENT OF ABC TRANSPORTER"/>
    <property type="match status" value="1"/>
</dbReference>
<dbReference type="PANTHER" id="PTHR30290:SF9">
    <property type="entry name" value="OLIGOPEPTIDE-BINDING PROTEIN APPA"/>
    <property type="match status" value="1"/>
</dbReference>
<dbReference type="Gene3D" id="3.10.105.10">
    <property type="entry name" value="Dipeptide-binding Protein, Domain 3"/>
    <property type="match status" value="1"/>
</dbReference>
<keyword evidence="2" id="KW-0813">Transport</keyword>
<evidence type="ECO:0000313" key="5">
    <source>
        <dbReference type="EMBL" id="MPN45409.1"/>
    </source>
</evidence>
<dbReference type="SUPFAM" id="SSF53850">
    <property type="entry name" value="Periplasmic binding protein-like II"/>
    <property type="match status" value="1"/>
</dbReference>
<evidence type="ECO:0000256" key="3">
    <source>
        <dbReference type="ARBA" id="ARBA00022729"/>
    </source>
</evidence>
<feature type="domain" description="Solute-binding protein family 5" evidence="4">
    <location>
        <begin position="10"/>
        <end position="71"/>
    </location>
</feature>
<evidence type="ECO:0000256" key="2">
    <source>
        <dbReference type="ARBA" id="ARBA00022448"/>
    </source>
</evidence>
<dbReference type="GO" id="GO:0015833">
    <property type="term" value="P:peptide transport"/>
    <property type="evidence" value="ECO:0007669"/>
    <property type="project" value="TreeGrafter"/>
</dbReference>
<comment type="similarity">
    <text evidence="1">Belongs to the bacterial solute-binding protein 5 family.</text>
</comment>
<evidence type="ECO:0000256" key="1">
    <source>
        <dbReference type="ARBA" id="ARBA00005695"/>
    </source>
</evidence>
<dbReference type="InterPro" id="IPR000914">
    <property type="entry name" value="SBP_5_dom"/>
</dbReference>
<dbReference type="Pfam" id="PF00496">
    <property type="entry name" value="SBP_bac_5"/>
    <property type="match status" value="1"/>
</dbReference>
<sequence>MKTPESSYYSRPAQVIQEQLRQAGITLELSTMERGAFNNDVANRDYESIYFWVGASYPDADNIVYKLFNKDFANATGATNMANVENNDADRIVKEARTTIDKDARYKLYGELSQLNNDNAWYIPIRTSTNTICARADVAGAYGNSAGFYYISDLSY</sequence>
<evidence type="ECO:0000259" key="4">
    <source>
        <dbReference type="Pfam" id="PF00496"/>
    </source>
</evidence>
<reference evidence="5" key="1">
    <citation type="submission" date="2019-08" db="EMBL/GenBank/DDBJ databases">
        <authorList>
            <person name="Kucharzyk K."/>
            <person name="Murdoch R.W."/>
            <person name="Higgins S."/>
            <person name="Loffler F."/>
        </authorList>
    </citation>
    <scope>NUCLEOTIDE SEQUENCE</scope>
</reference>
<dbReference type="EMBL" id="VSSQ01105280">
    <property type="protein sequence ID" value="MPN45409.1"/>
    <property type="molecule type" value="Genomic_DNA"/>
</dbReference>
<organism evidence="5">
    <name type="scientific">bioreactor metagenome</name>
    <dbReference type="NCBI Taxonomy" id="1076179"/>
    <lineage>
        <taxon>unclassified sequences</taxon>
        <taxon>metagenomes</taxon>
        <taxon>ecological metagenomes</taxon>
    </lineage>
</organism>
<keyword evidence="3" id="KW-0732">Signal</keyword>
<comment type="caution">
    <text evidence="5">The sequence shown here is derived from an EMBL/GenBank/DDBJ whole genome shotgun (WGS) entry which is preliminary data.</text>
</comment>